<evidence type="ECO:0000256" key="4">
    <source>
        <dbReference type="ARBA" id="ARBA00022525"/>
    </source>
</evidence>
<keyword evidence="4" id="KW-0964">Secreted</keyword>
<dbReference type="AlphaFoldDB" id="A0A851F711"/>
<reference evidence="8" key="1">
    <citation type="submission" date="2019-10" db="EMBL/GenBank/DDBJ databases">
        <title>Bird 10,000 Genomes (B10K) Project - Family phase.</title>
        <authorList>
            <person name="Zhang G."/>
        </authorList>
    </citation>
    <scope>NUCLEOTIDE SEQUENCE</scope>
    <source>
        <strain evidence="8">B10K-DU-002-53</strain>
        <tissue evidence="8">Muscle</tissue>
    </source>
</reference>
<keyword evidence="6" id="KW-0051">Antiviral defense</keyword>
<evidence type="ECO:0000256" key="7">
    <source>
        <dbReference type="SAM" id="SignalP"/>
    </source>
</evidence>
<keyword evidence="9" id="KW-1185">Reference proteome</keyword>
<comment type="caution">
    <text evidence="8">The sequence shown here is derived from an EMBL/GenBank/DDBJ whole genome shotgun (WGS) entry which is preliminary data.</text>
</comment>
<gene>
    <name evidence="8" type="primary">Ifnl3</name>
    <name evidence="8" type="ORF">PITSOR_R08059</name>
</gene>
<evidence type="ECO:0000256" key="5">
    <source>
        <dbReference type="ARBA" id="ARBA00022729"/>
    </source>
</evidence>
<name>A0A851F711_PITSO</name>
<proteinExistence type="inferred from homology"/>
<comment type="subcellular location">
    <subcellularLocation>
        <location evidence="1">Secreted</location>
    </subcellularLocation>
</comment>
<keyword evidence="3" id="KW-0202">Cytokine</keyword>
<dbReference type="InterPro" id="IPR029177">
    <property type="entry name" value="INF_lambda"/>
</dbReference>
<dbReference type="PANTHER" id="PTHR31943">
    <property type="entry name" value="INTERLEUKIN-28 AND 29"/>
    <property type="match status" value="1"/>
</dbReference>
<dbReference type="GO" id="GO:0005125">
    <property type="term" value="F:cytokine activity"/>
    <property type="evidence" value="ECO:0007669"/>
    <property type="project" value="UniProtKB-KW"/>
</dbReference>
<organism evidence="8 9">
    <name type="scientific">Pitta sordida</name>
    <name type="common">Hooded pitta</name>
    <dbReference type="NCBI Taxonomy" id="9163"/>
    <lineage>
        <taxon>Eukaryota</taxon>
        <taxon>Metazoa</taxon>
        <taxon>Chordata</taxon>
        <taxon>Craniata</taxon>
        <taxon>Vertebrata</taxon>
        <taxon>Euteleostomi</taxon>
        <taxon>Archelosauria</taxon>
        <taxon>Archosauria</taxon>
        <taxon>Dinosauria</taxon>
        <taxon>Saurischia</taxon>
        <taxon>Theropoda</taxon>
        <taxon>Coelurosauria</taxon>
        <taxon>Aves</taxon>
        <taxon>Neognathae</taxon>
        <taxon>Neoaves</taxon>
        <taxon>Telluraves</taxon>
        <taxon>Australaves</taxon>
        <taxon>Passeriformes</taxon>
        <taxon>Pittidae</taxon>
        <taxon>Pitta</taxon>
    </lineage>
</organism>
<dbReference type="GO" id="GO:0050778">
    <property type="term" value="P:positive regulation of immune response"/>
    <property type="evidence" value="ECO:0007669"/>
    <property type="project" value="InterPro"/>
</dbReference>
<evidence type="ECO:0000256" key="1">
    <source>
        <dbReference type="ARBA" id="ARBA00004613"/>
    </source>
</evidence>
<dbReference type="GO" id="GO:0005615">
    <property type="term" value="C:extracellular space"/>
    <property type="evidence" value="ECO:0007669"/>
    <property type="project" value="UniProtKB-KW"/>
</dbReference>
<dbReference type="Proteomes" id="UP000633448">
    <property type="component" value="Unassembled WGS sequence"/>
</dbReference>
<feature type="chain" id="PRO_5032660085" evidence="7">
    <location>
        <begin position="22"/>
        <end position="181"/>
    </location>
</feature>
<evidence type="ECO:0000256" key="2">
    <source>
        <dbReference type="ARBA" id="ARBA00008717"/>
    </source>
</evidence>
<dbReference type="GO" id="GO:0051607">
    <property type="term" value="P:defense response to virus"/>
    <property type="evidence" value="ECO:0007669"/>
    <property type="project" value="UniProtKB-KW"/>
</dbReference>
<evidence type="ECO:0000313" key="9">
    <source>
        <dbReference type="Proteomes" id="UP000633448"/>
    </source>
</evidence>
<protein>
    <submittedName>
        <fullName evidence="8">IFNL3 protein</fullName>
    </submittedName>
</protein>
<keyword evidence="5 7" id="KW-0732">Signal</keyword>
<feature type="non-terminal residue" evidence="8">
    <location>
        <position position="1"/>
    </location>
</feature>
<dbReference type="EMBL" id="WEKX01007073">
    <property type="protein sequence ID" value="NWI87604.1"/>
    <property type="molecule type" value="Genomic_DNA"/>
</dbReference>
<evidence type="ECO:0000256" key="3">
    <source>
        <dbReference type="ARBA" id="ARBA00022514"/>
    </source>
</evidence>
<dbReference type="OrthoDB" id="9897984at2759"/>
<evidence type="ECO:0000313" key="8">
    <source>
        <dbReference type="EMBL" id="NWI87604.1"/>
    </source>
</evidence>
<dbReference type="Pfam" id="PF15177">
    <property type="entry name" value="IL28A"/>
    <property type="match status" value="1"/>
</dbReference>
<feature type="signal peptide" evidence="7">
    <location>
        <begin position="1"/>
        <end position="21"/>
    </location>
</feature>
<feature type="non-terminal residue" evidence="8">
    <location>
        <position position="181"/>
    </location>
</feature>
<dbReference type="InterPro" id="IPR038326">
    <property type="entry name" value="IFN-lambda_sf"/>
</dbReference>
<comment type="similarity">
    <text evidence="2">Belongs to the lambda interferon family.</text>
</comment>
<accession>A0A851F711</accession>
<dbReference type="GO" id="GO:0007259">
    <property type="term" value="P:cell surface receptor signaling pathway via JAK-STAT"/>
    <property type="evidence" value="ECO:0007669"/>
    <property type="project" value="InterPro"/>
</dbReference>
<evidence type="ECO:0000256" key="6">
    <source>
        <dbReference type="ARBA" id="ARBA00023118"/>
    </source>
</evidence>
<sequence length="181" mass="20817">MLCLKLFALLVLVLGVSLGAAFPRHSPRRGCSLFKYKKLPHHDKKAVRKMKDEFEHIRRPARNCHTLPFDREWKPADLSLPDRVLLAEAELNFTITMLQFPSHPSFAEAHQEPLAFLARARKDLQGCVAPSHQPSEKLRHWLHNLQEAMKTETHPCLENYAINHIFEVLGHLKCAACQEEC</sequence>
<dbReference type="PANTHER" id="PTHR31943:SF1">
    <property type="entry name" value="INTERFERON LAMBDA-2-RELATED"/>
    <property type="match status" value="1"/>
</dbReference>
<dbReference type="Gene3D" id="1.20.1250.60">
    <property type="entry name" value="Interferon lambda"/>
    <property type="match status" value="1"/>
</dbReference>
<dbReference type="GO" id="GO:0045087">
    <property type="term" value="P:innate immune response"/>
    <property type="evidence" value="ECO:0007669"/>
    <property type="project" value="TreeGrafter"/>
</dbReference>